<dbReference type="FunCoup" id="A0A6P8YH71">
    <property type="interactions" value="1285"/>
</dbReference>
<gene>
    <name evidence="6" type="primary">LOC117642136</name>
</gene>
<evidence type="ECO:0000256" key="3">
    <source>
        <dbReference type="ARBA" id="ARBA00023242"/>
    </source>
</evidence>
<evidence type="ECO:0000313" key="6">
    <source>
        <dbReference type="RefSeq" id="XP_034235901.1"/>
    </source>
</evidence>
<comment type="subcellular location">
    <subcellularLocation>
        <location evidence="1">Nucleus</location>
    </subcellularLocation>
</comment>
<feature type="compositionally biased region" description="Polar residues" evidence="4">
    <location>
        <begin position="405"/>
        <end position="419"/>
    </location>
</feature>
<dbReference type="OrthoDB" id="19679at2759"/>
<dbReference type="AlphaFoldDB" id="A0A6P8YH71"/>
<dbReference type="KEGG" id="tpal:117642136"/>
<dbReference type="GO" id="GO:0071013">
    <property type="term" value="C:catalytic step 2 spliceosome"/>
    <property type="evidence" value="ECO:0007669"/>
    <property type="project" value="TreeGrafter"/>
</dbReference>
<feature type="region of interest" description="Disordered" evidence="4">
    <location>
        <begin position="114"/>
        <end position="151"/>
    </location>
</feature>
<accession>A0A6P8YH71</accession>
<dbReference type="CTD" id="109579"/>
<evidence type="ECO:0000256" key="1">
    <source>
        <dbReference type="ARBA" id="ARBA00004123"/>
    </source>
</evidence>
<organism evidence="6">
    <name type="scientific">Thrips palmi</name>
    <name type="common">Melon thrips</name>
    <dbReference type="NCBI Taxonomy" id="161013"/>
    <lineage>
        <taxon>Eukaryota</taxon>
        <taxon>Metazoa</taxon>
        <taxon>Ecdysozoa</taxon>
        <taxon>Arthropoda</taxon>
        <taxon>Hexapoda</taxon>
        <taxon>Insecta</taxon>
        <taxon>Pterygota</taxon>
        <taxon>Neoptera</taxon>
        <taxon>Paraneoptera</taxon>
        <taxon>Thysanoptera</taxon>
        <taxon>Terebrantia</taxon>
        <taxon>Thripoidea</taxon>
        <taxon>Thripidae</taxon>
        <taxon>Thrips</taxon>
    </lineage>
</organism>
<comment type="similarity">
    <text evidence="2">Belongs to the ESS2 family.</text>
</comment>
<name>A0A6P8YH71_THRPL</name>
<evidence type="ECO:0000256" key="2">
    <source>
        <dbReference type="ARBA" id="ARBA00009072"/>
    </source>
</evidence>
<dbReference type="InParanoid" id="A0A6P8YH71"/>
<reference evidence="6" key="1">
    <citation type="submission" date="2025-08" db="UniProtKB">
        <authorList>
            <consortium name="RefSeq"/>
        </authorList>
    </citation>
    <scope>IDENTIFICATION</scope>
    <source>
        <tissue evidence="6">Total insect</tissue>
    </source>
</reference>
<feature type="region of interest" description="Disordered" evidence="4">
    <location>
        <begin position="369"/>
        <end position="496"/>
    </location>
</feature>
<dbReference type="InterPro" id="IPR019148">
    <property type="entry name" value="Nuclear_protein_DGCR14_ESS-2"/>
</dbReference>
<keyword evidence="3" id="KW-0539">Nucleus</keyword>
<dbReference type="Proteomes" id="UP000515158">
    <property type="component" value="Unplaced"/>
</dbReference>
<evidence type="ECO:0000313" key="5">
    <source>
        <dbReference type="Proteomes" id="UP000515158"/>
    </source>
</evidence>
<dbReference type="GeneID" id="117642136"/>
<sequence>MSDTSSTCSSPGARALAVVKNVEDLQVFKKPGLPLSSQVRRKQKVLDEDAYIEQIGKIVERDFFPDLEKLRAQNRYLEAMDQNDVRTMRELYAKYSSGSKPPLERCVSPATFETPVINRNSDSEPSMSESASGSRENENESEAETTGGTRRLDAFLSAHTSEDNESFQEIMKETALRHRHRYGWLYQDEDESAKQVKDQLALPPIEKQAEIADRPFNIDTWKFKNRNFIMYVPDGEPLSEAGRTELANKRQEIQHSNTRLQRNPFDERQNKEVIKGLAVTQARSQDGKIGVDGKELTTETPNVNGFSFVTMDSPMPGVMDSPLMTWGEIEGTPFRLDGGDTPIRPTQGPSFKMHAPPKREKIALALAEKAGERKHKERKQKALEAARRLASPSPRPGTGPLERLSSMSPAAQRFATNRLRSGDSALRASYSPSPQRSAGFATPGPSTPLLTPTRRTPLRHTPSRQGKPRTPKISTNLTDDLLKLPNSNRQRAADFF</sequence>
<keyword evidence="5" id="KW-1185">Reference proteome</keyword>
<feature type="region of interest" description="Disordered" evidence="4">
    <location>
        <begin position="333"/>
        <end position="356"/>
    </location>
</feature>
<dbReference type="PANTHER" id="PTHR12940">
    <property type="entry name" value="ES-2 PROTEIN - RELATED"/>
    <property type="match status" value="1"/>
</dbReference>
<proteinExistence type="inferred from homology"/>
<feature type="compositionally biased region" description="Low complexity" evidence="4">
    <location>
        <begin position="123"/>
        <end position="134"/>
    </location>
</feature>
<protein>
    <submittedName>
        <fullName evidence="6">Splicing factor ESS-2 homolog</fullName>
    </submittedName>
</protein>
<feature type="compositionally biased region" description="Basic residues" evidence="4">
    <location>
        <begin position="456"/>
        <end position="470"/>
    </location>
</feature>
<evidence type="ECO:0000256" key="4">
    <source>
        <dbReference type="SAM" id="MobiDB-lite"/>
    </source>
</evidence>
<dbReference type="Pfam" id="PF09751">
    <property type="entry name" value="Es2"/>
    <property type="match status" value="1"/>
</dbReference>
<feature type="compositionally biased region" description="Low complexity" evidence="4">
    <location>
        <begin position="442"/>
        <end position="455"/>
    </location>
</feature>
<dbReference type="RefSeq" id="XP_034235901.1">
    <property type="nucleotide sequence ID" value="XM_034380010.1"/>
</dbReference>
<dbReference type="PANTHER" id="PTHR12940:SF0">
    <property type="entry name" value="SPLICING FACTOR ESS-2 HOMOLOG"/>
    <property type="match status" value="1"/>
</dbReference>